<dbReference type="InterPro" id="IPR041667">
    <property type="entry name" value="Cupin_8"/>
</dbReference>
<feature type="domain" description="JmjC" evidence="2">
    <location>
        <begin position="188"/>
        <end position="338"/>
    </location>
</feature>
<name>A0A7S2SVF9_9STRA</name>
<proteinExistence type="predicted"/>
<reference evidence="3" key="1">
    <citation type="submission" date="2021-01" db="EMBL/GenBank/DDBJ databases">
        <authorList>
            <person name="Corre E."/>
            <person name="Pelletier E."/>
            <person name="Niang G."/>
            <person name="Scheremetjew M."/>
            <person name="Finn R."/>
            <person name="Kale V."/>
            <person name="Holt S."/>
            <person name="Cochrane G."/>
            <person name="Meng A."/>
            <person name="Brown T."/>
            <person name="Cohen L."/>
        </authorList>
    </citation>
    <scope>NUCLEOTIDE SEQUENCE</scope>
    <source>
        <strain evidence="3">CCMP1243</strain>
    </source>
</reference>
<feature type="signal peptide" evidence="1">
    <location>
        <begin position="1"/>
        <end position="23"/>
    </location>
</feature>
<feature type="chain" id="PRO_5030573001" description="JmjC domain-containing protein" evidence="1">
    <location>
        <begin position="24"/>
        <end position="548"/>
    </location>
</feature>
<gene>
    <name evidence="3" type="ORF">RMAR1173_LOCUS21663</name>
</gene>
<sequence length="548" mass="59323">MVARLLLLWFAVVSMLEAPATKATVERVGVDGGEDVLESLSPRDFTSSQAVAAAGEPALFKGLAAGKGPVHIWDLEFLAGQYGAKKFQFDVAGLPTSEEEGAPLGQERLPATFDFKPYYKNGGYALEARCTAECPTTKLAGPRARFCSHCHGSDHVRQDLSFHDFRGLVAAGRAIGFAKLGPNNMTPLMQRQMRALAHFSNNHVQDESESELEGPRDFDVWAGSAGWRSATHYDLQDNFYVQVSGRKLFLVASPALRETFGLFPHSHPRHRQTVELMLGKPANDSETPVYSVLLEPGDVLFIPGFFLHTAFAVSDSVSVAVCSPSAAERAAFRLEGLPIPLEEDWSSSHKAAVLSRYLSELEQMVLGASGEVWSRKLLSYRFLPLFSSHTHVLEEVVDLFHHFVTEDPEIIRGRGLVDPELLPAVEEAADANTSYQLAIDGDLAGDEVLPQRGAASNALPTPAGGDPPVEAALKAKLKDRSIHVRSILSAIPNPDVTGLVLENFAETLVDFFFGEALLPTFFVAVAEAASGGEEKGLGLGSWVSTEKA</sequence>
<dbReference type="SMART" id="SM00558">
    <property type="entry name" value="JmjC"/>
    <property type="match status" value="1"/>
</dbReference>
<dbReference type="PROSITE" id="PS51184">
    <property type="entry name" value="JMJC"/>
    <property type="match status" value="1"/>
</dbReference>
<evidence type="ECO:0000256" key="1">
    <source>
        <dbReference type="SAM" id="SignalP"/>
    </source>
</evidence>
<dbReference type="PANTHER" id="PTHR12461:SF105">
    <property type="entry name" value="HYPOXIA-INDUCIBLE FACTOR 1-ALPHA INHIBITOR"/>
    <property type="match status" value="1"/>
</dbReference>
<dbReference type="Pfam" id="PF13621">
    <property type="entry name" value="Cupin_8"/>
    <property type="match status" value="1"/>
</dbReference>
<dbReference type="SUPFAM" id="SSF51197">
    <property type="entry name" value="Clavaminate synthase-like"/>
    <property type="match status" value="1"/>
</dbReference>
<keyword evidence="1" id="KW-0732">Signal</keyword>
<dbReference type="Gene3D" id="2.60.120.650">
    <property type="entry name" value="Cupin"/>
    <property type="match status" value="1"/>
</dbReference>
<accession>A0A7S2SVF9</accession>
<evidence type="ECO:0000313" key="3">
    <source>
        <dbReference type="EMBL" id="CAD9710669.1"/>
    </source>
</evidence>
<dbReference type="PANTHER" id="PTHR12461">
    <property type="entry name" value="HYPOXIA-INDUCIBLE FACTOR 1 ALPHA INHIBITOR-RELATED"/>
    <property type="match status" value="1"/>
</dbReference>
<evidence type="ECO:0000259" key="2">
    <source>
        <dbReference type="PROSITE" id="PS51184"/>
    </source>
</evidence>
<dbReference type="EMBL" id="HBHJ01032729">
    <property type="protein sequence ID" value="CAD9710669.1"/>
    <property type="molecule type" value="Transcribed_RNA"/>
</dbReference>
<dbReference type="AlphaFoldDB" id="A0A7S2SVF9"/>
<organism evidence="3">
    <name type="scientific">Rhizochromulina marina</name>
    <dbReference type="NCBI Taxonomy" id="1034831"/>
    <lineage>
        <taxon>Eukaryota</taxon>
        <taxon>Sar</taxon>
        <taxon>Stramenopiles</taxon>
        <taxon>Ochrophyta</taxon>
        <taxon>Dictyochophyceae</taxon>
        <taxon>Rhizochromulinales</taxon>
        <taxon>Rhizochromulina</taxon>
    </lineage>
</organism>
<dbReference type="InterPro" id="IPR003347">
    <property type="entry name" value="JmjC_dom"/>
</dbReference>
<protein>
    <recommendedName>
        <fullName evidence="2">JmjC domain-containing protein</fullName>
    </recommendedName>
</protein>